<feature type="transmembrane region" description="Helical" evidence="1">
    <location>
        <begin position="68"/>
        <end position="88"/>
    </location>
</feature>
<reference evidence="4" key="1">
    <citation type="journal article" date="2019" name="Int. J. Syst. Evol. Microbiol.">
        <title>The Global Catalogue of Microorganisms (GCM) 10K type strain sequencing project: providing services to taxonomists for standard genome sequencing and annotation.</title>
        <authorList>
            <consortium name="The Broad Institute Genomics Platform"/>
            <consortium name="The Broad Institute Genome Sequencing Center for Infectious Disease"/>
            <person name="Wu L."/>
            <person name="Ma J."/>
        </authorList>
    </citation>
    <scope>NUCLEOTIDE SEQUENCE [LARGE SCALE GENOMIC DNA]</scope>
    <source>
        <strain evidence="4">CCUG 61948</strain>
    </source>
</reference>
<feature type="transmembrane region" description="Helical" evidence="1">
    <location>
        <begin position="36"/>
        <end position="56"/>
    </location>
</feature>
<dbReference type="RefSeq" id="WP_379932836.1">
    <property type="nucleotide sequence ID" value="NZ_JBHTHY010000003.1"/>
</dbReference>
<dbReference type="InterPro" id="IPR050640">
    <property type="entry name" value="Bact_2-comp_sensor_kinase"/>
</dbReference>
<accession>A0ABW3B2K8</accession>
<comment type="caution">
    <text evidence="3">The sequence shown here is derived from an EMBL/GenBank/DDBJ whole genome shotgun (WGS) entry which is preliminary data.</text>
</comment>
<gene>
    <name evidence="3" type="ORF">ACFQZJ_05370</name>
</gene>
<organism evidence="3 4">
    <name type="scientific">Maribacter chungangensis</name>
    <dbReference type="NCBI Taxonomy" id="1069117"/>
    <lineage>
        <taxon>Bacteria</taxon>
        <taxon>Pseudomonadati</taxon>
        <taxon>Bacteroidota</taxon>
        <taxon>Flavobacteriia</taxon>
        <taxon>Flavobacteriales</taxon>
        <taxon>Flavobacteriaceae</taxon>
        <taxon>Maribacter</taxon>
    </lineage>
</organism>
<evidence type="ECO:0000259" key="2">
    <source>
        <dbReference type="Pfam" id="PF06580"/>
    </source>
</evidence>
<dbReference type="EC" id="2.7.13.3" evidence="3"/>
<dbReference type="PANTHER" id="PTHR34220">
    <property type="entry name" value="SENSOR HISTIDINE KINASE YPDA"/>
    <property type="match status" value="1"/>
</dbReference>
<keyword evidence="3" id="KW-0808">Transferase</keyword>
<evidence type="ECO:0000256" key="1">
    <source>
        <dbReference type="SAM" id="Phobius"/>
    </source>
</evidence>
<dbReference type="InterPro" id="IPR036890">
    <property type="entry name" value="HATPase_C_sf"/>
</dbReference>
<dbReference type="EMBL" id="JBHTHY010000003">
    <property type="protein sequence ID" value="MFD0796879.1"/>
    <property type="molecule type" value="Genomic_DNA"/>
</dbReference>
<dbReference type="GO" id="GO:0004673">
    <property type="term" value="F:protein histidine kinase activity"/>
    <property type="evidence" value="ECO:0007669"/>
    <property type="project" value="UniProtKB-EC"/>
</dbReference>
<evidence type="ECO:0000313" key="4">
    <source>
        <dbReference type="Proteomes" id="UP001597012"/>
    </source>
</evidence>
<keyword evidence="3" id="KW-0418">Kinase</keyword>
<keyword evidence="1" id="KW-1133">Transmembrane helix</keyword>
<keyword evidence="4" id="KW-1185">Reference proteome</keyword>
<protein>
    <submittedName>
        <fullName evidence="3">Sensor histidine kinase</fullName>
        <ecNumber evidence="3">2.7.13.3</ecNumber>
    </submittedName>
</protein>
<proteinExistence type="predicted"/>
<dbReference type="PANTHER" id="PTHR34220:SF7">
    <property type="entry name" value="SENSOR HISTIDINE KINASE YPDA"/>
    <property type="match status" value="1"/>
</dbReference>
<feature type="transmembrane region" description="Helical" evidence="1">
    <location>
        <begin position="12"/>
        <end position="30"/>
    </location>
</feature>
<sequence>MSKIDTFIDHKIAQNLFIWLFLFLIFMTAIQNDNRVLASLFAIVLLAPPVYVNNLYILPFFKKSPSIFVSLFLFNTLVFTGISVAILNNVSEVAFAWSRYFNFFGIMVLALIFASTIKIARDSFTRRQQEKEAELKLLKAQLNPHFLFNTLNNLYGLSVIKSDKLPGLMLKLSDLLRYSLYETKEVLVPFEKEFTYLENYIALEKIRLEDKTDINLIKKGDFSGTQIAPMLLIVFVENAFKHLGAIRGEYSSVEVKIKQDNDVLEFSCSNSIATNPKSEANLEMVKSGIGLKNAKKRLALLYPNKHNLKIESTKGHYSVSLRIYNTKER</sequence>
<dbReference type="Pfam" id="PF06580">
    <property type="entry name" value="His_kinase"/>
    <property type="match status" value="1"/>
</dbReference>
<keyword evidence="1" id="KW-0812">Transmembrane</keyword>
<feature type="domain" description="Signal transduction histidine kinase internal region" evidence="2">
    <location>
        <begin position="133"/>
        <end position="211"/>
    </location>
</feature>
<feature type="transmembrane region" description="Helical" evidence="1">
    <location>
        <begin position="100"/>
        <end position="120"/>
    </location>
</feature>
<keyword evidence="1" id="KW-0472">Membrane</keyword>
<dbReference type="Gene3D" id="3.30.565.10">
    <property type="entry name" value="Histidine kinase-like ATPase, C-terminal domain"/>
    <property type="match status" value="1"/>
</dbReference>
<evidence type="ECO:0000313" key="3">
    <source>
        <dbReference type="EMBL" id="MFD0796879.1"/>
    </source>
</evidence>
<dbReference type="Proteomes" id="UP001597012">
    <property type="component" value="Unassembled WGS sequence"/>
</dbReference>
<name>A0ABW3B2K8_9FLAO</name>
<dbReference type="InterPro" id="IPR010559">
    <property type="entry name" value="Sig_transdc_His_kin_internal"/>
</dbReference>